<dbReference type="AlphaFoldDB" id="A0A1Q2M871"/>
<dbReference type="GO" id="GO:0033354">
    <property type="term" value="P:chlorophyll cycle"/>
    <property type="evidence" value="ECO:0007669"/>
    <property type="project" value="TreeGrafter"/>
</dbReference>
<feature type="domain" description="Coenzyme F420 hydrogenase/dehydrogenase beta subunit N-terminal" evidence="2">
    <location>
        <begin position="90"/>
        <end position="165"/>
    </location>
</feature>
<dbReference type="STRING" id="260552.Mag101_14625"/>
<dbReference type="Proteomes" id="UP000188219">
    <property type="component" value="Chromosome"/>
</dbReference>
<dbReference type="OrthoDB" id="3247493at2"/>
<keyword evidence="1" id="KW-1133">Transmembrane helix</keyword>
<dbReference type="KEGG" id="maga:Mag101_14625"/>
<dbReference type="eggNOG" id="COG1035">
    <property type="taxonomic scope" value="Bacteria"/>
</dbReference>
<proteinExistence type="predicted"/>
<dbReference type="Pfam" id="PF04422">
    <property type="entry name" value="FrhB_FdhB_N"/>
    <property type="match status" value="1"/>
</dbReference>
<feature type="transmembrane region" description="Helical" evidence="1">
    <location>
        <begin position="367"/>
        <end position="386"/>
    </location>
</feature>
<feature type="domain" description="Coenzyme F420 hydrogenase/dehydrogenase beta subunit C-terminal" evidence="3">
    <location>
        <begin position="177"/>
        <end position="339"/>
    </location>
</feature>
<name>A0A1Q2M871_9GAMM</name>
<evidence type="ECO:0000313" key="4">
    <source>
        <dbReference type="EMBL" id="AQQ68728.1"/>
    </source>
</evidence>
<dbReference type="Pfam" id="PF04432">
    <property type="entry name" value="FrhB_FdhB_C"/>
    <property type="match status" value="1"/>
</dbReference>
<accession>A0A1Q2M871</accession>
<keyword evidence="1" id="KW-0812">Transmembrane</keyword>
<dbReference type="RefSeq" id="WP_077406584.1">
    <property type="nucleotide sequence ID" value="NZ_CP019650.1"/>
</dbReference>
<evidence type="ECO:0000256" key="1">
    <source>
        <dbReference type="SAM" id="Phobius"/>
    </source>
</evidence>
<dbReference type="PANTHER" id="PTHR31332">
    <property type="entry name" value="7-HYDROXYMETHYL CHLOROPHYLL A REDUCTASE, CHLOROPLASTIC"/>
    <property type="match status" value="1"/>
</dbReference>
<protein>
    <submittedName>
        <fullName evidence="4">Coenzyme F420 hydrogenase</fullName>
    </submittedName>
</protein>
<reference evidence="4" key="1">
    <citation type="submission" date="2017-02" db="EMBL/GenBank/DDBJ databases">
        <title>Genome of Microbulbifer agarilyticus GP101.</title>
        <authorList>
            <person name="Jung J."/>
            <person name="Bae S.S."/>
            <person name="Baek K."/>
        </authorList>
    </citation>
    <scope>NUCLEOTIDE SEQUENCE [LARGE SCALE GENOMIC DNA]</scope>
    <source>
        <strain evidence="4">GP101</strain>
    </source>
</reference>
<dbReference type="InterPro" id="IPR007525">
    <property type="entry name" value="FrhB_FdhB_C"/>
</dbReference>
<evidence type="ECO:0000313" key="5">
    <source>
        <dbReference type="Proteomes" id="UP000188219"/>
    </source>
</evidence>
<keyword evidence="5" id="KW-1185">Reference proteome</keyword>
<gene>
    <name evidence="4" type="ORF">Mag101_14625</name>
</gene>
<dbReference type="GO" id="GO:0090415">
    <property type="term" value="F:7-hydroxymethyl chlorophyll a reductase activity"/>
    <property type="evidence" value="ECO:0007669"/>
    <property type="project" value="TreeGrafter"/>
</dbReference>
<keyword evidence="1" id="KW-0472">Membrane</keyword>
<dbReference type="InterPro" id="IPR007516">
    <property type="entry name" value="Co_F420_Hydgase/DH_bsu_N"/>
</dbReference>
<evidence type="ECO:0000259" key="2">
    <source>
        <dbReference type="Pfam" id="PF04422"/>
    </source>
</evidence>
<evidence type="ECO:0000259" key="3">
    <source>
        <dbReference type="Pfam" id="PF04432"/>
    </source>
</evidence>
<dbReference type="InterPro" id="IPR045220">
    <property type="entry name" value="FRHB/FDHB/HCAR-like"/>
</dbReference>
<dbReference type="PANTHER" id="PTHR31332:SF0">
    <property type="entry name" value="7-HYDROXYMETHYL CHLOROPHYLL A REDUCTASE, CHLOROPLASTIC"/>
    <property type="match status" value="1"/>
</dbReference>
<organism evidence="4 5">
    <name type="scientific">Microbulbifer agarilyticus</name>
    <dbReference type="NCBI Taxonomy" id="260552"/>
    <lineage>
        <taxon>Bacteria</taxon>
        <taxon>Pseudomonadati</taxon>
        <taxon>Pseudomonadota</taxon>
        <taxon>Gammaproteobacteria</taxon>
        <taxon>Cellvibrionales</taxon>
        <taxon>Microbulbiferaceae</taxon>
        <taxon>Microbulbifer</taxon>
    </lineage>
</organism>
<sequence length="417" mass="46018">MQKINTIEDVRDYQLCTGCGVCAELESSRYSMADIPGEGIRPYVKNADVESSGKAFSACPGAQLKHDARGKDPQLHESLRAGWGPVYDVLEGYASDEEVRRGSSSGGAITAIALFCLEQQNMRGALHTAADPEQPYRNRTVFSRDRASLLTAGGSRYAPSSPCSELRQITEADGPCVFIGKPCDVAAVHAAQKVSPALKEKLGVSIALFCAGVPSTNASLKLAAMQGAKSPESIRSLRYRGNGWPGVWSLEFVDNKDELQRREMSYAESWDYLQRHRQWRCYICPDHTGEFADIAVGDPWYREIAPGEPGSSLIVVRSQRGKEIVEAAIAAGYLKITARDASLLPRSQPNLLAARGNLWARLHTLRLFGAAVPNYVGFAFFPFWLAELRLMDKVRSFVGTARRIYRKRLREPVVESR</sequence>
<dbReference type="EMBL" id="CP019650">
    <property type="protein sequence ID" value="AQQ68728.1"/>
    <property type="molecule type" value="Genomic_DNA"/>
</dbReference>